<accession>A0A1G1V2B7</accession>
<organism evidence="3 4">
    <name type="scientific">Candidatus Blackburnbacteria bacterium RIFCSPHIGHO2_01_FULL_43_15b</name>
    <dbReference type="NCBI Taxonomy" id="1797513"/>
    <lineage>
        <taxon>Bacteria</taxon>
        <taxon>Candidatus Blackburniibacteriota</taxon>
    </lineage>
</organism>
<evidence type="ECO:0000313" key="4">
    <source>
        <dbReference type="Proteomes" id="UP000177967"/>
    </source>
</evidence>
<name>A0A1G1V2B7_9BACT</name>
<evidence type="ECO:0000313" key="3">
    <source>
        <dbReference type="EMBL" id="OGY09486.1"/>
    </source>
</evidence>
<reference evidence="3 4" key="1">
    <citation type="journal article" date="2016" name="Nat. Commun.">
        <title>Thousands of microbial genomes shed light on interconnected biogeochemical processes in an aquifer system.</title>
        <authorList>
            <person name="Anantharaman K."/>
            <person name="Brown C.T."/>
            <person name="Hug L.A."/>
            <person name="Sharon I."/>
            <person name="Castelle C.J."/>
            <person name="Probst A.J."/>
            <person name="Thomas B.C."/>
            <person name="Singh A."/>
            <person name="Wilkins M.J."/>
            <person name="Karaoz U."/>
            <person name="Brodie E.L."/>
            <person name="Williams K.H."/>
            <person name="Hubbard S.S."/>
            <person name="Banfield J.F."/>
        </authorList>
    </citation>
    <scope>NUCLEOTIDE SEQUENCE [LARGE SCALE GENOMIC DNA]</scope>
</reference>
<comment type="caution">
    <text evidence="3">The sequence shown here is derived from an EMBL/GenBank/DDBJ whole genome shotgun (WGS) entry which is preliminary data.</text>
</comment>
<feature type="region of interest" description="Disordered" evidence="1">
    <location>
        <begin position="632"/>
        <end position="652"/>
    </location>
</feature>
<protein>
    <recommendedName>
        <fullName evidence="2">DUF5667 domain-containing protein</fullName>
    </recommendedName>
</protein>
<feature type="region of interest" description="Disordered" evidence="1">
    <location>
        <begin position="760"/>
        <end position="826"/>
    </location>
</feature>
<dbReference type="InterPro" id="IPR043725">
    <property type="entry name" value="DUF5667"/>
</dbReference>
<dbReference type="STRING" id="1797513.A2782_04340"/>
<proteinExistence type="predicted"/>
<evidence type="ECO:0000259" key="2">
    <source>
        <dbReference type="Pfam" id="PF18915"/>
    </source>
</evidence>
<dbReference type="Pfam" id="PF18915">
    <property type="entry name" value="DUF5667"/>
    <property type="match status" value="1"/>
</dbReference>
<dbReference type="EMBL" id="MHBW01000009">
    <property type="protein sequence ID" value="OGY09486.1"/>
    <property type="molecule type" value="Genomic_DNA"/>
</dbReference>
<sequence>MTLKTLAQGLVFVAITAIVFFRPQEALAIDNPSSYYDWNSYQPQEKVLGTEVRAQEEANPTEDIKGQEAQEDHKKYKQHDYFLDFTSSLTPSSPLYFAKKFEENITLAFTFNGQRKEELRVEIAGERLEEIEKATADGKISAVESATNSYQTTVNKLAEELSDLKAGGSDITNLSTSIDEEISKHKLILDEVAMQLPENAEDSLKEAIVASEKAIDAVADVQGKPAVPEEVAERLQALKAVGILSQEEVAKLVGAATRQQAREEMRKYVEESLIPESDFIKFDQTAAVKFPRAFYVNLEVKKFKELKTLETEKPDEQTLNRVQQFAKEYKPGESVPPDIRRWWVPMVRLEELQNTIRPDLIPQNFLRNRPEEYQKYQEVVERVKPKKEDLEYVNKMIQQNPNLLNDPSYARIKALADKFGSTEGGVQDNSGRAVEYCGTDSHWVNIPYMPQGGYCVPNYDFPAPGNGSEKACPSGYHKPFPGAACYSDNPNQSRGGISTAPGTCPAGYNWVTGSRGSDDGYCAPKAITDGGGFPSPIYTVGYCLPGQTFVDGKCETYNSPPKEGCTSGRWWNGSQCIQQKDCGQGSYQDRNGECKQSTSNAGAGRVCPAPPGGCGFNSLWDSVNCSCRSTLDPRPDGNRDQSGTPGRDQQEANCRAGGGTCVSWVNGACGCERSSGSTGGNSTGGSRCGDGYDWNGSYCYPRGGSGGGAYSSGNYTGGSNYSGTGSGNYSGGGSYSGSGSGGSYSGGGYSGGSYSGGNYSVGSSGSGSYSPPTGYNPPAESQPVSQPVQQSAAPAPVESAPAPQPVQESAPAPAPAESQPAPATTQ</sequence>
<dbReference type="AlphaFoldDB" id="A0A1G1V2B7"/>
<dbReference type="Proteomes" id="UP000177967">
    <property type="component" value="Unassembled WGS sequence"/>
</dbReference>
<feature type="domain" description="DUF5667" evidence="2">
    <location>
        <begin position="89"/>
        <end position="199"/>
    </location>
</feature>
<gene>
    <name evidence="3" type="ORF">A2782_04340</name>
</gene>
<evidence type="ECO:0000256" key="1">
    <source>
        <dbReference type="SAM" id="MobiDB-lite"/>
    </source>
</evidence>